<feature type="region of interest" description="Disordered" evidence="1">
    <location>
        <begin position="40"/>
        <end position="71"/>
    </location>
</feature>
<protein>
    <submittedName>
        <fullName evidence="2">Uncharacterized protein</fullName>
    </submittedName>
</protein>
<keyword evidence="3" id="KW-1185">Reference proteome</keyword>
<dbReference type="EMBL" id="JASCZI010151472">
    <property type="protein sequence ID" value="MED6173052.1"/>
    <property type="molecule type" value="Genomic_DNA"/>
</dbReference>
<comment type="caution">
    <text evidence="2">The sequence shown here is derived from an EMBL/GenBank/DDBJ whole genome shotgun (WGS) entry which is preliminary data.</text>
</comment>
<organism evidence="2 3">
    <name type="scientific">Stylosanthes scabra</name>
    <dbReference type="NCBI Taxonomy" id="79078"/>
    <lineage>
        <taxon>Eukaryota</taxon>
        <taxon>Viridiplantae</taxon>
        <taxon>Streptophyta</taxon>
        <taxon>Embryophyta</taxon>
        <taxon>Tracheophyta</taxon>
        <taxon>Spermatophyta</taxon>
        <taxon>Magnoliopsida</taxon>
        <taxon>eudicotyledons</taxon>
        <taxon>Gunneridae</taxon>
        <taxon>Pentapetalae</taxon>
        <taxon>rosids</taxon>
        <taxon>fabids</taxon>
        <taxon>Fabales</taxon>
        <taxon>Fabaceae</taxon>
        <taxon>Papilionoideae</taxon>
        <taxon>50 kb inversion clade</taxon>
        <taxon>dalbergioids sensu lato</taxon>
        <taxon>Dalbergieae</taxon>
        <taxon>Pterocarpus clade</taxon>
        <taxon>Stylosanthes</taxon>
    </lineage>
</organism>
<reference evidence="2 3" key="1">
    <citation type="journal article" date="2023" name="Plants (Basel)">
        <title>Bridging the Gap: Combining Genomics and Transcriptomics Approaches to Understand Stylosanthes scabra, an Orphan Legume from the Brazilian Caatinga.</title>
        <authorList>
            <person name="Ferreira-Neto J.R.C."/>
            <person name="da Silva M.D."/>
            <person name="Binneck E."/>
            <person name="de Melo N.F."/>
            <person name="da Silva R.H."/>
            <person name="de Melo A.L.T.M."/>
            <person name="Pandolfi V."/>
            <person name="Bustamante F.O."/>
            <person name="Brasileiro-Vidal A.C."/>
            <person name="Benko-Iseppon A.M."/>
        </authorList>
    </citation>
    <scope>NUCLEOTIDE SEQUENCE [LARGE SCALE GENOMIC DNA]</scope>
    <source>
        <tissue evidence="2">Leaves</tissue>
    </source>
</reference>
<evidence type="ECO:0000313" key="3">
    <source>
        <dbReference type="Proteomes" id="UP001341840"/>
    </source>
</evidence>
<evidence type="ECO:0000256" key="1">
    <source>
        <dbReference type="SAM" id="MobiDB-lite"/>
    </source>
</evidence>
<accession>A0ABU6VJD3</accession>
<name>A0ABU6VJD3_9FABA</name>
<proteinExistence type="predicted"/>
<gene>
    <name evidence="2" type="ORF">PIB30_055700</name>
</gene>
<evidence type="ECO:0000313" key="2">
    <source>
        <dbReference type="EMBL" id="MED6173052.1"/>
    </source>
</evidence>
<sequence length="132" mass="14869">MEPAGQTGPGFGRFLKFPDATSFRSEKKINTRGLSTLLFHRNEPTRNPSPPRQVARTSKAPTTTVRPRWSPPSLCRRRSLSWVAAYSSSRPRPTTTLLSLSLCWLLPFNRTCCRRVAAPLPPSLRHSLGWLL</sequence>
<feature type="compositionally biased region" description="Polar residues" evidence="1">
    <location>
        <begin position="55"/>
        <end position="65"/>
    </location>
</feature>
<dbReference type="Proteomes" id="UP001341840">
    <property type="component" value="Unassembled WGS sequence"/>
</dbReference>